<evidence type="ECO:0000313" key="4">
    <source>
        <dbReference type="EMBL" id="RNL41377.1"/>
    </source>
</evidence>
<dbReference type="InterPro" id="IPR036895">
    <property type="entry name" value="Uracil-DNA_glycosylase-like_sf"/>
</dbReference>
<keyword evidence="1" id="KW-0547">Nucleotide-binding</keyword>
<dbReference type="AlphaFoldDB" id="A0A3N0B2R3"/>
<dbReference type="Pfam" id="PF03853">
    <property type="entry name" value="YjeF_N"/>
    <property type="match status" value="1"/>
</dbReference>
<protein>
    <recommendedName>
        <fullName evidence="1">NAD(P)H-hydrate epimerase</fullName>
        <ecNumber evidence="1">5.1.99.6</ecNumber>
    </recommendedName>
    <alternativeName>
        <fullName evidence="1">NAD(P)HX epimerase</fullName>
    </alternativeName>
</protein>
<dbReference type="Pfam" id="PF03167">
    <property type="entry name" value="UDG"/>
    <property type="match status" value="1"/>
</dbReference>
<dbReference type="InterPro" id="IPR036652">
    <property type="entry name" value="YjeF_N_dom_sf"/>
</dbReference>
<dbReference type="InterPro" id="IPR005122">
    <property type="entry name" value="Uracil-DNA_glycosylase-like"/>
</dbReference>
<reference evidence="5" key="1">
    <citation type="submission" date="2018-05" db="EMBL/GenBank/DDBJ databases">
        <title>Genome Sequencing of selected type strains of the family Eggerthellaceae.</title>
        <authorList>
            <person name="Danylec N."/>
            <person name="Stoll D.A."/>
            <person name="Doetsch A."/>
            <person name="Huch M."/>
        </authorList>
    </citation>
    <scope>NUCLEOTIDE SEQUENCE [LARGE SCALE GENOMIC DNA]</scope>
    <source>
        <strain evidence="5">DSM 24851</strain>
    </source>
</reference>
<comment type="cofactor">
    <cofactor evidence="1">
        <name>K(+)</name>
        <dbReference type="ChEBI" id="CHEBI:29103"/>
    </cofactor>
    <text evidence="1">Binds 1 potassium ion per subunit.</text>
</comment>
<feature type="region of interest" description="Disordered" evidence="2">
    <location>
        <begin position="439"/>
        <end position="517"/>
    </location>
</feature>
<dbReference type="Gene3D" id="3.40.50.10260">
    <property type="entry name" value="YjeF N-terminal domain"/>
    <property type="match status" value="1"/>
</dbReference>
<comment type="similarity">
    <text evidence="1">Belongs to the NnrE/AIBP family.</text>
</comment>
<feature type="binding site" evidence="1">
    <location>
        <begin position="265"/>
        <end position="269"/>
    </location>
    <ligand>
        <name>(6S)-NADPHX</name>
        <dbReference type="ChEBI" id="CHEBI:64076"/>
    </ligand>
</feature>
<dbReference type="GO" id="GO:0046872">
    <property type="term" value="F:metal ion binding"/>
    <property type="evidence" value="ECO:0007669"/>
    <property type="project" value="UniProtKB-KW"/>
</dbReference>
<organism evidence="4 5">
    <name type="scientific">Slackia equolifaciens</name>
    <dbReference type="NCBI Taxonomy" id="498718"/>
    <lineage>
        <taxon>Bacteria</taxon>
        <taxon>Bacillati</taxon>
        <taxon>Actinomycetota</taxon>
        <taxon>Coriobacteriia</taxon>
        <taxon>Eggerthellales</taxon>
        <taxon>Eggerthellaceae</taxon>
        <taxon>Slackia</taxon>
    </lineage>
</organism>
<comment type="catalytic activity">
    <reaction evidence="1">
        <text>(6R)-NADHX = (6S)-NADHX</text>
        <dbReference type="Rhea" id="RHEA:32215"/>
        <dbReference type="ChEBI" id="CHEBI:64074"/>
        <dbReference type="ChEBI" id="CHEBI:64075"/>
        <dbReference type="EC" id="5.1.99.6"/>
    </reaction>
</comment>
<dbReference type="SUPFAM" id="SSF64153">
    <property type="entry name" value="YjeF N-terminal domain-like"/>
    <property type="match status" value="1"/>
</dbReference>
<evidence type="ECO:0000313" key="5">
    <source>
        <dbReference type="Proteomes" id="UP000269591"/>
    </source>
</evidence>
<keyword evidence="1" id="KW-0520">NAD</keyword>
<dbReference type="SMART" id="SM00987">
    <property type="entry name" value="UreE_C"/>
    <property type="match status" value="1"/>
</dbReference>
<feature type="binding site" evidence="1">
    <location>
        <position position="266"/>
    </location>
    <ligand>
        <name>K(+)</name>
        <dbReference type="ChEBI" id="CHEBI:29103"/>
    </ligand>
</feature>
<sequence length="517" mass="54829">MIPTHVDHAIDPVFDEHSRVLMLGTMPSPASRAAGFFYGHPQNRFWRVLAAVFDEPVPESIEDKRDLLLRRRIALWDVLASCDIEGASDASIRNAHPNDLSRVFEAADIQAVFATGAKAGQLYARFCQKAYGVPCVTLPSTSPANAKARLGDLVEAYRAALAPYAPREEPITLSVPQVVALEQAIAASGTPLSALMRRAGRALAKCALDEFEARREASTKRPVRSNATGGNNEPPAETAPSTAANLPEADRRALPHVVVLCGSGNNGGDGWVAAEYLAQRGCDVCVITPRAPEDIDAEPAHEAALHAAAQLSPASILVTPAHRELAQALDAADIIIDAILGTGFSGNTVREPYGAWIEAANARRAKGALAVAADVPSGLSAQTGKAAEPCMKADLTVTMMTLKPGLSTPYAFAFCGDVRIAPIAYIEPHLPHVLEEGGASGRRAENSQRSASAKAHGCENANGHAAIKPASPDCKPAAAQKANAEFIRAEAEDDDGYDPYSDRRPEPEPLFERDPWA</sequence>
<comment type="catalytic activity">
    <reaction evidence="1">
        <text>(6R)-NADPHX = (6S)-NADPHX</text>
        <dbReference type="Rhea" id="RHEA:32227"/>
        <dbReference type="ChEBI" id="CHEBI:64076"/>
        <dbReference type="ChEBI" id="CHEBI:64077"/>
        <dbReference type="EC" id="5.1.99.6"/>
    </reaction>
</comment>
<feature type="domain" description="YjeF N-terminal" evidence="3">
    <location>
        <begin position="178"/>
        <end position="431"/>
    </location>
</feature>
<keyword evidence="1" id="KW-0413">Isomerase</keyword>
<name>A0A3N0B2R3_9ACTN</name>
<keyword evidence="5" id="KW-1185">Reference proteome</keyword>
<dbReference type="InterPro" id="IPR004443">
    <property type="entry name" value="YjeF_N_dom"/>
</dbReference>
<evidence type="ECO:0000259" key="3">
    <source>
        <dbReference type="PROSITE" id="PS51385"/>
    </source>
</evidence>
<feature type="region of interest" description="Disordered" evidence="2">
    <location>
        <begin position="215"/>
        <end position="244"/>
    </location>
</feature>
<dbReference type="NCBIfam" id="TIGR04274">
    <property type="entry name" value="hypoxanDNAglyco"/>
    <property type="match status" value="1"/>
</dbReference>
<comment type="function">
    <text evidence="1">Catalyzes the epimerization of the S- and R-forms of NAD(P)HX, a damaged form of NAD(P)H that is a result of enzymatic or heat-dependent hydration. This is a prerequisite for the S-specific NAD(P)H-hydrate dehydratase to allow the repair of both epimers of NAD(P)HX.</text>
</comment>
<feature type="binding site" evidence="1">
    <location>
        <position position="374"/>
    </location>
    <ligand>
        <name>(6S)-NADPHX</name>
        <dbReference type="ChEBI" id="CHEBI:64076"/>
    </ligand>
</feature>
<dbReference type="HAMAP" id="MF_01966">
    <property type="entry name" value="NADHX_epimerase"/>
    <property type="match status" value="1"/>
</dbReference>
<feature type="binding site" evidence="1">
    <location>
        <position position="353"/>
    </location>
    <ligand>
        <name>(6S)-NADPHX</name>
        <dbReference type="ChEBI" id="CHEBI:64076"/>
    </ligand>
</feature>
<dbReference type="EC" id="5.1.99.6" evidence="1"/>
<dbReference type="NCBIfam" id="TIGR00197">
    <property type="entry name" value="yjeF_nterm"/>
    <property type="match status" value="1"/>
</dbReference>
<dbReference type="SMART" id="SM00986">
    <property type="entry name" value="UDG"/>
    <property type="match status" value="1"/>
</dbReference>
<evidence type="ECO:0000256" key="2">
    <source>
        <dbReference type="SAM" id="MobiDB-lite"/>
    </source>
</evidence>
<dbReference type="Proteomes" id="UP000269591">
    <property type="component" value="Unassembled WGS sequence"/>
</dbReference>
<comment type="caution">
    <text evidence="1">Lacks conserved residue(s) required for the propagation of feature annotation.</text>
</comment>
<accession>A0A3N0B2R3</accession>
<feature type="binding site" evidence="1">
    <location>
        <position position="337"/>
    </location>
    <ligand>
        <name>K(+)</name>
        <dbReference type="ChEBI" id="CHEBI:29103"/>
    </ligand>
</feature>
<keyword evidence="1" id="KW-0479">Metal-binding</keyword>
<keyword evidence="1" id="KW-0521">NADP</keyword>
<keyword evidence="1" id="KW-0630">Potassium</keyword>
<gene>
    <name evidence="1" type="primary">nnrE</name>
    <name evidence="4" type="ORF">DMP06_01970</name>
</gene>
<feature type="binding site" evidence="1">
    <location>
        <position position="377"/>
    </location>
    <ligand>
        <name>K(+)</name>
        <dbReference type="ChEBI" id="CHEBI:29103"/>
    </ligand>
</feature>
<dbReference type="InterPro" id="IPR026353">
    <property type="entry name" value="Hypoxan-DNA_Glyclase"/>
</dbReference>
<dbReference type="GO" id="GO:0000166">
    <property type="term" value="F:nucleotide binding"/>
    <property type="evidence" value="ECO:0007669"/>
    <property type="project" value="UniProtKB-KW"/>
</dbReference>
<dbReference type="OrthoDB" id="9799921at2"/>
<dbReference type="GO" id="GO:0052856">
    <property type="term" value="F:NAD(P)HX epimerase activity"/>
    <property type="evidence" value="ECO:0007669"/>
    <property type="project" value="UniProtKB-UniRule"/>
</dbReference>
<feature type="compositionally biased region" description="Low complexity" evidence="2">
    <location>
        <begin position="233"/>
        <end position="244"/>
    </location>
</feature>
<feature type="compositionally biased region" description="Basic and acidic residues" evidence="2">
    <location>
        <begin position="500"/>
        <end position="517"/>
    </location>
</feature>
<comment type="caution">
    <text evidence="4">The sequence shown here is derived from an EMBL/GenBank/DDBJ whole genome shotgun (WGS) entry which is preliminary data.</text>
</comment>
<dbReference type="Gene3D" id="3.40.470.10">
    <property type="entry name" value="Uracil-DNA glycosylase-like domain"/>
    <property type="match status" value="1"/>
</dbReference>
<dbReference type="CDD" id="cd10032">
    <property type="entry name" value="UDG-F6_HDG"/>
    <property type="match status" value="1"/>
</dbReference>
<dbReference type="RefSeq" id="WP_123208075.1">
    <property type="nucleotide sequence ID" value="NZ_QIBX01000002.1"/>
</dbReference>
<dbReference type="EMBL" id="QIBX01000002">
    <property type="protein sequence ID" value="RNL41377.1"/>
    <property type="molecule type" value="Genomic_DNA"/>
</dbReference>
<evidence type="ECO:0000256" key="1">
    <source>
        <dbReference type="HAMAP-Rule" id="MF_01966"/>
    </source>
</evidence>
<proteinExistence type="inferred from homology"/>
<dbReference type="SUPFAM" id="SSF52141">
    <property type="entry name" value="Uracil-DNA glycosylase-like"/>
    <property type="match status" value="1"/>
</dbReference>
<dbReference type="PROSITE" id="PS51385">
    <property type="entry name" value="YJEF_N"/>
    <property type="match status" value="1"/>
</dbReference>